<evidence type="ECO:0000313" key="1">
    <source>
        <dbReference type="EMBL" id="AEH23017.1"/>
    </source>
</evidence>
<evidence type="ECO:0008006" key="3">
    <source>
        <dbReference type="Google" id="ProtNLM"/>
    </source>
</evidence>
<organism evidence="1 2">
    <name type="scientific">Thermodesulfobacterium geofontis (strain OPF15)</name>
    <dbReference type="NCBI Taxonomy" id="795359"/>
    <lineage>
        <taxon>Bacteria</taxon>
        <taxon>Pseudomonadati</taxon>
        <taxon>Thermodesulfobacteriota</taxon>
        <taxon>Thermodesulfobacteria</taxon>
        <taxon>Thermodesulfobacteriales</taxon>
        <taxon>Thermodesulfobacteriaceae</taxon>
        <taxon>Thermodesulfobacterium</taxon>
    </lineage>
</organism>
<dbReference type="HOGENOM" id="CLU_626892_0_0_0"/>
<reference evidence="1 2" key="1">
    <citation type="journal article" date="2013" name="Genome Announc.">
        <title>Complete genome sequence of the hyperthermophilic sulfate-reducing bacterium Thermodesulfobacterium geofontis OPF15T.</title>
        <authorList>
            <person name="Elkins J.G."/>
            <person name="Hamilton-Brehm S.D."/>
            <person name="Lucas S."/>
            <person name="Han J."/>
            <person name="Lapidus A."/>
            <person name="Cheng J.F."/>
            <person name="Goodwin L.A."/>
            <person name="Pitluck S."/>
            <person name="Peters L."/>
            <person name="Mikhailova N."/>
            <person name="Davenport K.W."/>
            <person name="Detter J.C."/>
            <person name="Han C.S."/>
            <person name="Tapia R."/>
            <person name="Land M.L."/>
            <person name="Hauser L."/>
            <person name="Kyrpides N.C."/>
            <person name="Ivanova N.N."/>
            <person name="Pagani I."/>
            <person name="Bruce D."/>
            <person name="Woyke T."/>
            <person name="Cottingham R.W."/>
        </authorList>
    </citation>
    <scope>NUCLEOTIDE SEQUENCE [LARGE SCALE GENOMIC DNA]</scope>
    <source>
        <strain evidence="1 2">OPF15</strain>
    </source>
</reference>
<accession>F8C4I1</accession>
<dbReference type="OrthoDB" id="9812759at2"/>
<evidence type="ECO:0000313" key="2">
    <source>
        <dbReference type="Proteomes" id="UP000006583"/>
    </source>
</evidence>
<dbReference type="eggNOG" id="ENOG502ZHMW">
    <property type="taxonomic scope" value="Bacteria"/>
</dbReference>
<protein>
    <recommendedName>
        <fullName evidence="3">GspL cytoplasmic actin-ATPase-like domain-containing protein</fullName>
    </recommendedName>
</protein>
<dbReference type="PATRIC" id="fig|795359.3.peg.930"/>
<dbReference type="STRING" id="795359.TOPB45_0920"/>
<keyword evidence="2" id="KW-1185">Reference proteome</keyword>
<gene>
    <name evidence="1" type="ordered locus">TOPB45_0920</name>
</gene>
<dbReference type="KEGG" id="top:TOPB45_0920"/>
<proteinExistence type="predicted"/>
<name>F8C4I1_THEGP</name>
<sequence length="437" mass="51078">MDSIWIIKPLKENLFEGFKFDKKFKNFEFFSEIEVSQLKNQRVYLILEPQLFFVEIVEIPGKIREFIRIQAENRVKESGIFLSPPKTIYKILETLEVSSKVFVFGIEEKIINTYLEKLRKAQARVEVITHKLLSTFCWFKRVFAYKDINYPVLLVILDPTGIWYLAVSEKAPLYGKFSPVDEFIGISPQALLGDILTLKDYLYRFFREDLKGLILLGKEKEKIGKEALIEATKLPIINLTSIAQEAYIYPEIFGAIELEPEFNFLPYLEKVFLNQIKWIEKLTPLFLGLASLNFLLGIVFYKMNSDLEEKIDLELLSTRKLINEISYKLPEESLQKIKTYINLEKEKIASFRLDEFLIWLSQNWDNKLVLKNLKIENVGNNTSKILIDIEIRGDFLSAQKKTDELIKDFGRYFKIESSNFNFSGKENKATLSLSLIK</sequence>
<dbReference type="RefSeq" id="WP_013909715.1">
    <property type="nucleotide sequence ID" value="NC_015682.1"/>
</dbReference>
<dbReference type="EMBL" id="CP002829">
    <property type="protein sequence ID" value="AEH23017.1"/>
    <property type="molecule type" value="Genomic_DNA"/>
</dbReference>
<dbReference type="AlphaFoldDB" id="F8C4I1"/>
<dbReference type="Proteomes" id="UP000006583">
    <property type="component" value="Chromosome"/>
</dbReference>